<evidence type="ECO:0000256" key="1">
    <source>
        <dbReference type="SAM" id="Coils"/>
    </source>
</evidence>
<keyword evidence="1" id="KW-0175">Coiled coil</keyword>
<protein>
    <submittedName>
        <fullName evidence="3">Uncharacterized protein</fullName>
    </submittedName>
</protein>
<proteinExistence type="predicted"/>
<feature type="coiled-coil region" evidence="1">
    <location>
        <begin position="30"/>
        <end position="57"/>
    </location>
</feature>
<accession>K0TJ45</accession>
<gene>
    <name evidence="3" type="ORF">THAOC_01074</name>
</gene>
<sequence>MERETTGLREDICRLKKESMVIQSLTDRKTKALRDDVNSLKRENKALEWSLERLASKVQEGWEYPVAIQPDEYWQDKGYNDEAIEYLKEGFFEEVKVAVSQLEHGETPMTRVQAKMSTLSGDGRRRLGQRARRRRLMDRRHGHSSTLFTPVDATARRTEGRTSVSAKMFGPGKSARGPRGTSRHEGLGMRQRRGVGGFEDNGSDSPRRLMSFPGRRTSVLLLEEYKRTGGFRLRTRDRRLYRAQLYEREVFTSSRSGLFISANASRQPFSASAYFDF</sequence>
<keyword evidence="4" id="KW-1185">Reference proteome</keyword>
<evidence type="ECO:0000256" key="2">
    <source>
        <dbReference type="SAM" id="MobiDB-lite"/>
    </source>
</evidence>
<comment type="caution">
    <text evidence="3">The sequence shown here is derived from an EMBL/GenBank/DDBJ whole genome shotgun (WGS) entry which is preliminary data.</text>
</comment>
<name>K0TJ45_THAOC</name>
<feature type="region of interest" description="Disordered" evidence="2">
    <location>
        <begin position="157"/>
        <end position="211"/>
    </location>
</feature>
<dbReference type="AlphaFoldDB" id="K0TJ45"/>
<evidence type="ECO:0000313" key="3">
    <source>
        <dbReference type="EMBL" id="EJK77114.1"/>
    </source>
</evidence>
<reference evidence="3 4" key="1">
    <citation type="journal article" date="2012" name="Genome Biol.">
        <title>Genome and low-iron response of an oceanic diatom adapted to chronic iron limitation.</title>
        <authorList>
            <person name="Lommer M."/>
            <person name="Specht M."/>
            <person name="Roy A.S."/>
            <person name="Kraemer L."/>
            <person name="Andreson R."/>
            <person name="Gutowska M.A."/>
            <person name="Wolf J."/>
            <person name="Bergner S.V."/>
            <person name="Schilhabel M.B."/>
            <person name="Klostermeier U.C."/>
            <person name="Beiko R.G."/>
            <person name="Rosenstiel P."/>
            <person name="Hippler M."/>
            <person name="Laroche J."/>
        </authorList>
    </citation>
    <scope>NUCLEOTIDE SEQUENCE [LARGE SCALE GENOMIC DNA]</scope>
    <source>
        <strain evidence="3 4">CCMP1005</strain>
    </source>
</reference>
<dbReference type="EMBL" id="AGNL01001286">
    <property type="protein sequence ID" value="EJK77114.1"/>
    <property type="molecule type" value="Genomic_DNA"/>
</dbReference>
<feature type="non-terminal residue" evidence="3">
    <location>
        <position position="277"/>
    </location>
</feature>
<organism evidence="3 4">
    <name type="scientific">Thalassiosira oceanica</name>
    <name type="common">Marine diatom</name>
    <dbReference type="NCBI Taxonomy" id="159749"/>
    <lineage>
        <taxon>Eukaryota</taxon>
        <taxon>Sar</taxon>
        <taxon>Stramenopiles</taxon>
        <taxon>Ochrophyta</taxon>
        <taxon>Bacillariophyta</taxon>
        <taxon>Coscinodiscophyceae</taxon>
        <taxon>Thalassiosirophycidae</taxon>
        <taxon>Thalassiosirales</taxon>
        <taxon>Thalassiosiraceae</taxon>
        <taxon>Thalassiosira</taxon>
    </lineage>
</organism>
<dbReference type="Proteomes" id="UP000266841">
    <property type="component" value="Unassembled WGS sequence"/>
</dbReference>
<dbReference type="eggNOG" id="ENOG502SERJ">
    <property type="taxonomic scope" value="Eukaryota"/>
</dbReference>
<evidence type="ECO:0000313" key="4">
    <source>
        <dbReference type="Proteomes" id="UP000266841"/>
    </source>
</evidence>